<evidence type="ECO:0000313" key="5">
    <source>
        <dbReference type="Proteomes" id="UP000825890"/>
    </source>
</evidence>
<dbReference type="InterPro" id="IPR001401">
    <property type="entry name" value="Dynamin_GTPase"/>
</dbReference>
<dbReference type="OrthoDB" id="415706at2759"/>
<sequence length="639" mass="72217">MPGRKSTPAQRTKLANFNKELKDFKDFQQLVDEATICMGLKKLGDAHNAFSAHRLCIEITGPTRGHFSLLDLPGLIRTTTDVHTKEDLKFVKDLHNEVLANKRAIILAVMPATVDLAVHEILSICKEHDPAGARTLGIITKPDRLTSGSEHETAYLNLFAGKGIKLELGWYVVMNQPTPGNEEDFELRCSQEQTFTSTGRWETIASDRKGISALRDQVSKLRVEQHKRDLPELRDETKRLLRKTLDELQELGGKRTDVDQQRKILRDVSFKVFNVVRDAVAGNFHDEFFRPTVLSGLEIEPRHLSAVVADLQDRFAAQIGIFGHKYHFAQDMMASGTDTLSKHDWSKADGIEKTNNDMDRKEAIDWIAKLHKRTRGSELPGTPSTSLVWDAFHEQSEPWERLAEQHIVRVESACTVLVKEVIHAIAPPDLVNKILDFTDDDLQRRFDSALRQLNRLVDDKNHSNTMCDPSYLANVTKLANYKLDKELAATETSSYSDRNMHVAALSVRLGLNDNIRSTSENALDHLLALYESKRTAFIMNVTEQVVNRHLIRDLAEDTFSPKAVDNLSDEQITAIAAEPISVTNRRNELERQKEILVNSRNVFQGMLHPHKRPAEDLDSANAGGAKKRMARKTLLDISR</sequence>
<dbReference type="GO" id="GO:0016559">
    <property type="term" value="P:peroxisome fission"/>
    <property type="evidence" value="ECO:0007669"/>
    <property type="project" value="TreeGrafter"/>
</dbReference>
<dbReference type="InterPro" id="IPR045063">
    <property type="entry name" value="Dynamin_N"/>
</dbReference>
<dbReference type="GO" id="GO:0048312">
    <property type="term" value="P:intracellular distribution of mitochondria"/>
    <property type="evidence" value="ECO:0007669"/>
    <property type="project" value="TreeGrafter"/>
</dbReference>
<keyword evidence="5" id="KW-1185">Reference proteome</keyword>
<dbReference type="GO" id="GO:0005739">
    <property type="term" value="C:mitochondrion"/>
    <property type="evidence" value="ECO:0007669"/>
    <property type="project" value="TreeGrafter"/>
</dbReference>
<dbReference type="PROSITE" id="PS51388">
    <property type="entry name" value="GED"/>
    <property type="match status" value="1"/>
</dbReference>
<dbReference type="GO" id="GO:0005525">
    <property type="term" value="F:GTP binding"/>
    <property type="evidence" value="ECO:0007669"/>
    <property type="project" value="InterPro"/>
</dbReference>
<evidence type="ECO:0000256" key="2">
    <source>
        <dbReference type="ARBA" id="ARBA00023134"/>
    </source>
</evidence>
<dbReference type="EMBL" id="BOLY01000004">
    <property type="protein sequence ID" value="GIZ44307.1"/>
    <property type="molecule type" value="Genomic_DNA"/>
</dbReference>
<protein>
    <recommendedName>
        <fullName evidence="3">GED domain-containing protein</fullName>
    </recommendedName>
</protein>
<dbReference type="InterPro" id="IPR000375">
    <property type="entry name" value="Dynamin_stalk"/>
</dbReference>
<dbReference type="PANTHER" id="PTHR11566">
    <property type="entry name" value="DYNAMIN"/>
    <property type="match status" value="1"/>
</dbReference>
<dbReference type="GO" id="GO:0003924">
    <property type="term" value="F:GTPase activity"/>
    <property type="evidence" value="ECO:0007669"/>
    <property type="project" value="InterPro"/>
</dbReference>
<proteinExistence type="predicted"/>
<dbReference type="Proteomes" id="UP000825890">
    <property type="component" value="Unassembled WGS sequence"/>
</dbReference>
<dbReference type="SMART" id="SM00053">
    <property type="entry name" value="DYNc"/>
    <property type="match status" value="1"/>
</dbReference>
<dbReference type="Pfam" id="PF00350">
    <property type="entry name" value="Dynamin_N"/>
    <property type="match status" value="1"/>
</dbReference>
<comment type="caution">
    <text evidence="4">The sequence shown here is derived from an EMBL/GenBank/DDBJ whole genome shotgun (WGS) entry which is preliminary data.</text>
</comment>
<reference evidence="4 5" key="1">
    <citation type="submission" date="2021-01" db="EMBL/GenBank/DDBJ databases">
        <title>Cercospora kikuchii MAFF 305040 whole genome shotgun sequence.</title>
        <authorList>
            <person name="Kashiwa T."/>
            <person name="Suzuki T."/>
        </authorList>
    </citation>
    <scope>NUCLEOTIDE SEQUENCE [LARGE SCALE GENOMIC DNA]</scope>
    <source>
        <strain evidence="4 5">MAFF 305040</strain>
    </source>
</reference>
<dbReference type="GO" id="GO:0006897">
    <property type="term" value="P:endocytosis"/>
    <property type="evidence" value="ECO:0007669"/>
    <property type="project" value="TreeGrafter"/>
</dbReference>
<dbReference type="PRINTS" id="PR00195">
    <property type="entry name" value="DYNAMIN"/>
</dbReference>
<dbReference type="InterPro" id="IPR022812">
    <property type="entry name" value="Dynamin"/>
</dbReference>
<evidence type="ECO:0000256" key="1">
    <source>
        <dbReference type="ARBA" id="ARBA00022741"/>
    </source>
</evidence>
<dbReference type="AlphaFoldDB" id="A0A9P3CJD4"/>
<organism evidence="4 5">
    <name type="scientific">Cercospora kikuchii</name>
    <dbReference type="NCBI Taxonomy" id="84275"/>
    <lineage>
        <taxon>Eukaryota</taxon>
        <taxon>Fungi</taxon>
        <taxon>Dikarya</taxon>
        <taxon>Ascomycota</taxon>
        <taxon>Pezizomycotina</taxon>
        <taxon>Dothideomycetes</taxon>
        <taxon>Dothideomycetidae</taxon>
        <taxon>Mycosphaerellales</taxon>
        <taxon>Mycosphaerellaceae</taxon>
        <taxon>Cercospora</taxon>
    </lineage>
</organism>
<gene>
    <name evidence="4" type="ORF">CKM354_000750900</name>
</gene>
<dbReference type="GO" id="GO:0000266">
    <property type="term" value="P:mitochondrial fission"/>
    <property type="evidence" value="ECO:0007669"/>
    <property type="project" value="TreeGrafter"/>
</dbReference>
<dbReference type="GO" id="GO:0008017">
    <property type="term" value="F:microtubule binding"/>
    <property type="evidence" value="ECO:0007669"/>
    <property type="project" value="TreeGrafter"/>
</dbReference>
<dbReference type="PANTHER" id="PTHR11566:SF66">
    <property type="entry name" value="INTERFERON-INDUCED GTP-BINDING PROTEIN MX"/>
    <property type="match status" value="1"/>
</dbReference>
<dbReference type="SUPFAM" id="SSF52540">
    <property type="entry name" value="P-loop containing nucleoside triphosphate hydrolases"/>
    <property type="match status" value="1"/>
</dbReference>
<dbReference type="GeneID" id="68293084"/>
<dbReference type="GO" id="GO:0016020">
    <property type="term" value="C:membrane"/>
    <property type="evidence" value="ECO:0007669"/>
    <property type="project" value="TreeGrafter"/>
</dbReference>
<evidence type="ECO:0000259" key="3">
    <source>
        <dbReference type="PROSITE" id="PS51388"/>
    </source>
</evidence>
<feature type="domain" description="GED" evidence="3">
    <location>
        <begin position="519"/>
        <end position="611"/>
    </location>
</feature>
<dbReference type="RefSeq" id="XP_044658794.1">
    <property type="nucleotide sequence ID" value="XM_044802859.1"/>
</dbReference>
<name>A0A9P3CJD4_9PEZI</name>
<dbReference type="InterPro" id="IPR020850">
    <property type="entry name" value="GED_dom"/>
</dbReference>
<accession>A0A9P3CJD4</accession>
<keyword evidence="1" id="KW-0547">Nucleotide-binding</keyword>
<dbReference type="Pfam" id="PF01031">
    <property type="entry name" value="Dynamin_M"/>
    <property type="match status" value="1"/>
</dbReference>
<dbReference type="Gene3D" id="3.40.50.300">
    <property type="entry name" value="P-loop containing nucleotide triphosphate hydrolases"/>
    <property type="match status" value="1"/>
</dbReference>
<evidence type="ECO:0000313" key="4">
    <source>
        <dbReference type="EMBL" id="GIZ44307.1"/>
    </source>
</evidence>
<dbReference type="InterPro" id="IPR027417">
    <property type="entry name" value="P-loop_NTPase"/>
</dbReference>
<keyword evidence="2" id="KW-0342">GTP-binding</keyword>
<dbReference type="GO" id="GO:0005874">
    <property type="term" value="C:microtubule"/>
    <property type="evidence" value="ECO:0007669"/>
    <property type="project" value="TreeGrafter"/>
</dbReference>